<dbReference type="SUPFAM" id="SSF55550">
    <property type="entry name" value="SH2 domain"/>
    <property type="match status" value="1"/>
</dbReference>
<dbReference type="Gene3D" id="3.30.505.10">
    <property type="entry name" value="SH2 domain"/>
    <property type="match status" value="1"/>
</dbReference>
<dbReference type="Proteomes" id="UP000663852">
    <property type="component" value="Unassembled WGS sequence"/>
</dbReference>
<dbReference type="PROSITE" id="PS50011">
    <property type="entry name" value="PROTEIN_KINASE_DOM"/>
    <property type="match status" value="1"/>
</dbReference>
<dbReference type="InterPro" id="IPR011009">
    <property type="entry name" value="Kinase-like_dom_sf"/>
</dbReference>
<protein>
    <recommendedName>
        <fullName evidence="5">Protein kinase domain-containing protein</fullName>
    </recommendedName>
</protein>
<gene>
    <name evidence="7" type="ORF">EDS130_LOCUS28494</name>
    <name evidence="6" type="ORF">XAT740_LOCUS4934</name>
</gene>
<dbReference type="SUPFAM" id="SSF56112">
    <property type="entry name" value="Protein kinase-like (PK-like)"/>
    <property type="match status" value="1"/>
</dbReference>
<feature type="domain" description="Protein kinase" evidence="5">
    <location>
        <begin position="277"/>
        <end position="538"/>
    </location>
</feature>
<dbReference type="Proteomes" id="UP000663828">
    <property type="component" value="Unassembled WGS sequence"/>
</dbReference>
<accession>A0A813VLD2</accession>
<comment type="caution">
    <text evidence="6">The sequence shown here is derived from an EMBL/GenBank/DDBJ whole genome shotgun (WGS) entry which is preliminary data.</text>
</comment>
<evidence type="ECO:0000256" key="2">
    <source>
        <dbReference type="ARBA" id="ARBA00022840"/>
    </source>
</evidence>
<dbReference type="Pfam" id="PF07714">
    <property type="entry name" value="PK_Tyr_Ser-Thr"/>
    <property type="match status" value="1"/>
</dbReference>
<dbReference type="GO" id="GO:0004672">
    <property type="term" value="F:protein kinase activity"/>
    <property type="evidence" value="ECO:0007669"/>
    <property type="project" value="InterPro"/>
</dbReference>
<feature type="compositionally biased region" description="Polar residues" evidence="4">
    <location>
        <begin position="598"/>
        <end position="628"/>
    </location>
</feature>
<dbReference type="InterPro" id="IPR017441">
    <property type="entry name" value="Protein_kinase_ATP_BS"/>
</dbReference>
<evidence type="ECO:0000259" key="5">
    <source>
        <dbReference type="PROSITE" id="PS50011"/>
    </source>
</evidence>
<dbReference type="CDD" id="cd00192">
    <property type="entry name" value="PTKc"/>
    <property type="match status" value="1"/>
</dbReference>
<dbReference type="PROSITE" id="PS00109">
    <property type="entry name" value="PROTEIN_KINASE_TYR"/>
    <property type="match status" value="1"/>
</dbReference>
<feature type="compositionally biased region" description="Polar residues" evidence="4">
    <location>
        <begin position="640"/>
        <end position="669"/>
    </location>
</feature>
<dbReference type="EMBL" id="CAJNOJ010000186">
    <property type="protein sequence ID" value="CAF1260627.1"/>
    <property type="molecule type" value="Genomic_DNA"/>
</dbReference>
<dbReference type="AlphaFoldDB" id="A0A813VLD2"/>
<dbReference type="PANTHER" id="PTHR24418">
    <property type="entry name" value="TYROSINE-PROTEIN KINASE"/>
    <property type="match status" value="1"/>
</dbReference>
<dbReference type="Gene3D" id="1.10.510.10">
    <property type="entry name" value="Transferase(Phosphotransferase) domain 1"/>
    <property type="match status" value="1"/>
</dbReference>
<keyword evidence="8" id="KW-1185">Reference proteome</keyword>
<dbReference type="InterPro" id="IPR036860">
    <property type="entry name" value="SH2_dom_sf"/>
</dbReference>
<feature type="region of interest" description="Disordered" evidence="4">
    <location>
        <begin position="572"/>
        <end position="681"/>
    </location>
</feature>
<reference evidence="6" key="1">
    <citation type="submission" date="2021-02" db="EMBL/GenBank/DDBJ databases">
        <authorList>
            <person name="Nowell W R."/>
        </authorList>
    </citation>
    <scope>NUCLEOTIDE SEQUENCE</scope>
</reference>
<dbReference type="InterPro" id="IPR000719">
    <property type="entry name" value="Prot_kinase_dom"/>
</dbReference>
<proteinExistence type="predicted"/>
<dbReference type="PRINTS" id="PR00109">
    <property type="entry name" value="TYRKINASE"/>
</dbReference>
<keyword evidence="1 3" id="KW-0547">Nucleotide-binding</keyword>
<sequence length="681" mass="77323">MQKSTRNKSIQTHPVIILPISDYLTKSHYMQQLEDQLSSILPEDDTYEIKVNYINMHPRYDSVKRKSADVNNPSAIEGYEGYEDLPVCSGKLLTLLSPIYVLKGSRDTIDHDGCEVGDEFEFISEVPNNPTILRLKHLRTARVLNIDRSHVELDINTPLRLGNTNRAVIECFLLKCDTRYSFLIYRSDQDENVYILSANQHHLTKDALISHYSIRINKQNNCFYLEQERNLRHCFFKTFQQLVNSPKVHQFIRLSKPVDRHLSMDEDELWQIDFNHLTIGHKIGSGAFGEVLGGKWKRNGLFETIDVAIKRLKLNDVVSDEFALEICAMKRLRNKYLVSLLGIAVDPVTNEKLMVTEFMVDGDLKKWLERQATLPSDEILLNFCHQICLGMSCLERNKFIHCDLACRNILLQGNRAKIADFGMARISEEDAYYRVAMSQTSVGKIPYRWTAPEIFAGEAYTSRSDVWSLGICLVEIWSKASNPYPTLAHAADVVAKVRAGYVHEKPKQCSDKYYSIIKTCLVLDPDKRPTFKSLSEYFKILLIDKDAKTITLDIKRSKSGNEYFRRNGNVASPYKMKETNPTKTNSIEEDDPHPYIYASTTAPNPSKMSKNSTSTPKVTPVENASKTVSAIGPSKVDVPLSNNSAKSSTLSAPKSAMQDSKSSDQNLTDINDRDADGPTQF</sequence>
<name>A0A813VLD2_ADIRI</name>
<dbReference type="InterPro" id="IPR001245">
    <property type="entry name" value="Ser-Thr/Tyr_kinase_cat_dom"/>
</dbReference>
<feature type="compositionally biased region" description="Basic and acidic residues" evidence="4">
    <location>
        <begin position="670"/>
        <end position="681"/>
    </location>
</feature>
<evidence type="ECO:0000313" key="6">
    <source>
        <dbReference type="EMBL" id="CAF0840311.1"/>
    </source>
</evidence>
<evidence type="ECO:0000256" key="3">
    <source>
        <dbReference type="PROSITE-ProRule" id="PRU10141"/>
    </source>
</evidence>
<evidence type="ECO:0000313" key="7">
    <source>
        <dbReference type="EMBL" id="CAF1260627.1"/>
    </source>
</evidence>
<keyword evidence="2 3" id="KW-0067">ATP-binding</keyword>
<evidence type="ECO:0000256" key="1">
    <source>
        <dbReference type="ARBA" id="ARBA00022741"/>
    </source>
</evidence>
<evidence type="ECO:0000256" key="4">
    <source>
        <dbReference type="SAM" id="MobiDB-lite"/>
    </source>
</evidence>
<dbReference type="InterPro" id="IPR008266">
    <property type="entry name" value="Tyr_kinase_AS"/>
</dbReference>
<organism evidence="6 8">
    <name type="scientific">Adineta ricciae</name>
    <name type="common">Rotifer</name>
    <dbReference type="NCBI Taxonomy" id="249248"/>
    <lineage>
        <taxon>Eukaryota</taxon>
        <taxon>Metazoa</taxon>
        <taxon>Spiralia</taxon>
        <taxon>Gnathifera</taxon>
        <taxon>Rotifera</taxon>
        <taxon>Eurotatoria</taxon>
        <taxon>Bdelloidea</taxon>
        <taxon>Adinetida</taxon>
        <taxon>Adinetidae</taxon>
        <taxon>Adineta</taxon>
    </lineage>
</organism>
<dbReference type="GO" id="GO:0005524">
    <property type="term" value="F:ATP binding"/>
    <property type="evidence" value="ECO:0007669"/>
    <property type="project" value="UniProtKB-UniRule"/>
</dbReference>
<dbReference type="OrthoDB" id="5863201at2759"/>
<dbReference type="EMBL" id="CAJNOR010000208">
    <property type="protein sequence ID" value="CAF0840311.1"/>
    <property type="molecule type" value="Genomic_DNA"/>
</dbReference>
<feature type="binding site" evidence="3">
    <location>
        <position position="310"/>
    </location>
    <ligand>
        <name>ATP</name>
        <dbReference type="ChEBI" id="CHEBI:30616"/>
    </ligand>
</feature>
<evidence type="ECO:0000313" key="8">
    <source>
        <dbReference type="Proteomes" id="UP000663828"/>
    </source>
</evidence>
<dbReference type="InterPro" id="IPR050198">
    <property type="entry name" value="Non-receptor_tyrosine_kinases"/>
</dbReference>
<dbReference type="PROSITE" id="PS00107">
    <property type="entry name" value="PROTEIN_KINASE_ATP"/>
    <property type="match status" value="1"/>
</dbReference>